<dbReference type="EMBL" id="PVHK01000087">
    <property type="protein sequence ID" value="PRH42093.1"/>
    <property type="molecule type" value="Genomic_DNA"/>
</dbReference>
<protein>
    <submittedName>
        <fullName evidence="1">Uncharacterized protein</fullName>
    </submittedName>
</protein>
<name>A0AA44Y0M8_BURVI</name>
<reference evidence="1 2" key="1">
    <citation type="submission" date="2018-03" db="EMBL/GenBank/DDBJ databases">
        <authorList>
            <person name="Nguyen K."/>
            <person name="Fouts D."/>
            <person name="Sutton G."/>
        </authorList>
    </citation>
    <scope>NUCLEOTIDE SEQUENCE [LARGE SCALE GENOMIC DNA]</scope>
    <source>
        <strain evidence="1 2">AU3578</strain>
    </source>
</reference>
<proteinExistence type="predicted"/>
<gene>
    <name evidence="1" type="ORF">C6T65_12115</name>
</gene>
<dbReference type="Proteomes" id="UP000237632">
    <property type="component" value="Unassembled WGS sequence"/>
</dbReference>
<accession>A0AA44Y0M8</accession>
<organism evidence="1 2">
    <name type="scientific">Burkholderia vietnamiensis</name>
    <dbReference type="NCBI Taxonomy" id="60552"/>
    <lineage>
        <taxon>Bacteria</taxon>
        <taxon>Pseudomonadati</taxon>
        <taxon>Pseudomonadota</taxon>
        <taxon>Betaproteobacteria</taxon>
        <taxon>Burkholderiales</taxon>
        <taxon>Burkholderiaceae</taxon>
        <taxon>Burkholderia</taxon>
        <taxon>Burkholderia cepacia complex</taxon>
    </lineage>
</organism>
<evidence type="ECO:0000313" key="2">
    <source>
        <dbReference type="Proteomes" id="UP000237632"/>
    </source>
</evidence>
<dbReference type="AlphaFoldDB" id="A0AA44Y0M8"/>
<sequence>MMKTLTIKDDSNQTVSYKAEIMEGTPPEMGTLYTLYDDHGKQAPQSLTVTVGKNVNVVFFSGIEVKDGRAYGFDYTVTRARTGELGAFVSYA</sequence>
<comment type="caution">
    <text evidence="1">The sequence shown here is derived from an EMBL/GenBank/DDBJ whole genome shotgun (WGS) entry which is preliminary data.</text>
</comment>
<evidence type="ECO:0000313" key="1">
    <source>
        <dbReference type="EMBL" id="PRH42093.1"/>
    </source>
</evidence>